<dbReference type="Proteomes" id="UP001460270">
    <property type="component" value="Unassembled WGS sequence"/>
</dbReference>
<evidence type="ECO:0000313" key="2">
    <source>
        <dbReference type="EMBL" id="KAK7881710.1"/>
    </source>
</evidence>
<sequence length="435" mass="49036">MLVRYEPSRTLRTSGTGLLLVPRVRTKHGESAFQFYAAKIWNSLPDDARMQAVRVKYKDRQKYICYEGQLSFSSFLECDGFSSPTNSSFASCSGDNEGDSDDTIIIQRSPASVKGMQDASLSHMIESILKKKPGGDRVLSEYARTKSLTDGRRRDMVNILVAHMTSEHGRICPRIIALFPNLSDPKSKLGYEVGQVFLAWRLKFVQKEASDGQKKRSQTPSPKGNLSRTWGPKADRDPIQDKNESMLTENQCCEAIALMKHTTDEELIKEKMKQTFHYRQNIIRDPEKSSDIFLMFPRLNKTSDLCLVMQPHQNSLRNGQHLQAKSTEATRGLTQTSELQDLIQNVESSSEVEEGWDGDMSSILILVHLLLHHLMAQETGETTGTSIQDHLDSIKESRQPYLLACGNTKSVIHNYFIVIDKHAIPWSGSVHVSGE</sequence>
<dbReference type="PANTHER" id="PTHR31025:SF29">
    <property type="entry name" value="SI:CH211-196P9.1"/>
    <property type="match status" value="1"/>
</dbReference>
<dbReference type="PANTHER" id="PTHR31025">
    <property type="entry name" value="SI:CH211-196P9.1-RELATED"/>
    <property type="match status" value="1"/>
</dbReference>
<proteinExistence type="predicted"/>
<dbReference type="AlphaFoldDB" id="A0AAW0MNR0"/>
<keyword evidence="3" id="KW-1185">Reference proteome</keyword>
<protein>
    <submittedName>
        <fullName evidence="2">Uncharacterized protein</fullName>
    </submittedName>
</protein>
<feature type="compositionally biased region" description="Polar residues" evidence="1">
    <location>
        <begin position="218"/>
        <end position="228"/>
    </location>
</feature>
<organism evidence="2 3">
    <name type="scientific">Mugilogobius chulae</name>
    <name type="common">yellowstripe goby</name>
    <dbReference type="NCBI Taxonomy" id="88201"/>
    <lineage>
        <taxon>Eukaryota</taxon>
        <taxon>Metazoa</taxon>
        <taxon>Chordata</taxon>
        <taxon>Craniata</taxon>
        <taxon>Vertebrata</taxon>
        <taxon>Euteleostomi</taxon>
        <taxon>Actinopterygii</taxon>
        <taxon>Neopterygii</taxon>
        <taxon>Teleostei</taxon>
        <taxon>Neoteleostei</taxon>
        <taxon>Acanthomorphata</taxon>
        <taxon>Gobiaria</taxon>
        <taxon>Gobiiformes</taxon>
        <taxon>Gobioidei</taxon>
        <taxon>Gobiidae</taxon>
        <taxon>Gobionellinae</taxon>
        <taxon>Mugilogobius</taxon>
    </lineage>
</organism>
<feature type="compositionally biased region" description="Basic and acidic residues" evidence="1">
    <location>
        <begin position="233"/>
        <end position="244"/>
    </location>
</feature>
<accession>A0AAW0MNR0</accession>
<comment type="caution">
    <text evidence="2">The sequence shown here is derived from an EMBL/GenBank/DDBJ whole genome shotgun (WGS) entry which is preliminary data.</text>
</comment>
<name>A0AAW0MNR0_9GOBI</name>
<dbReference type="EMBL" id="JBBPFD010000022">
    <property type="protein sequence ID" value="KAK7881710.1"/>
    <property type="molecule type" value="Genomic_DNA"/>
</dbReference>
<evidence type="ECO:0000313" key="3">
    <source>
        <dbReference type="Proteomes" id="UP001460270"/>
    </source>
</evidence>
<gene>
    <name evidence="2" type="ORF">WMY93_030119</name>
</gene>
<evidence type="ECO:0000256" key="1">
    <source>
        <dbReference type="SAM" id="MobiDB-lite"/>
    </source>
</evidence>
<reference evidence="3" key="1">
    <citation type="submission" date="2024-04" db="EMBL/GenBank/DDBJ databases">
        <title>Salinicola lusitanus LLJ914,a marine bacterium isolated from the Okinawa Trough.</title>
        <authorList>
            <person name="Li J."/>
        </authorList>
    </citation>
    <scope>NUCLEOTIDE SEQUENCE [LARGE SCALE GENOMIC DNA]</scope>
</reference>
<feature type="region of interest" description="Disordered" evidence="1">
    <location>
        <begin position="209"/>
        <end position="244"/>
    </location>
</feature>